<comment type="caution">
    <text evidence="2">The sequence shown here is derived from an EMBL/GenBank/DDBJ whole genome shotgun (WGS) entry which is preliminary data.</text>
</comment>
<gene>
    <name evidence="2" type="ORF">EYF80_008658</name>
</gene>
<protein>
    <submittedName>
        <fullName evidence="2">Uncharacterized protein</fullName>
    </submittedName>
</protein>
<dbReference type="EMBL" id="SRLO01000049">
    <property type="protein sequence ID" value="TNN81002.1"/>
    <property type="molecule type" value="Genomic_DNA"/>
</dbReference>
<feature type="region of interest" description="Disordered" evidence="1">
    <location>
        <begin position="103"/>
        <end position="130"/>
    </location>
</feature>
<accession>A0A4Z2IUM7</accession>
<sequence>MVRACSAVRVTPASASFSYLPSLGLFMKLHFMPVGKPAPPRPRSPETFISFMIQSDPFSMISLVLYQSPRLTEPLSLPSVGFSWIFRLHLSTSSQLLQAPQEELGIPGQPVRPELSQRLKGEGPLPLDIA</sequence>
<name>A0A4Z2IUM7_9TELE</name>
<dbReference type="Proteomes" id="UP000314294">
    <property type="component" value="Unassembled WGS sequence"/>
</dbReference>
<dbReference type="OrthoDB" id="10669234at2759"/>
<evidence type="ECO:0000313" key="3">
    <source>
        <dbReference type="Proteomes" id="UP000314294"/>
    </source>
</evidence>
<evidence type="ECO:0000256" key="1">
    <source>
        <dbReference type="SAM" id="MobiDB-lite"/>
    </source>
</evidence>
<evidence type="ECO:0000313" key="2">
    <source>
        <dbReference type="EMBL" id="TNN81002.1"/>
    </source>
</evidence>
<reference evidence="2 3" key="1">
    <citation type="submission" date="2019-03" db="EMBL/GenBank/DDBJ databases">
        <title>First draft genome of Liparis tanakae, snailfish: a comprehensive survey of snailfish specific genes.</title>
        <authorList>
            <person name="Kim W."/>
            <person name="Song I."/>
            <person name="Jeong J.-H."/>
            <person name="Kim D."/>
            <person name="Kim S."/>
            <person name="Ryu S."/>
            <person name="Song J.Y."/>
            <person name="Lee S.K."/>
        </authorList>
    </citation>
    <scope>NUCLEOTIDE SEQUENCE [LARGE SCALE GENOMIC DNA]</scope>
    <source>
        <tissue evidence="2">Muscle</tissue>
    </source>
</reference>
<dbReference type="AlphaFoldDB" id="A0A4Z2IUM7"/>
<organism evidence="2 3">
    <name type="scientific">Liparis tanakae</name>
    <name type="common">Tanaka's snailfish</name>
    <dbReference type="NCBI Taxonomy" id="230148"/>
    <lineage>
        <taxon>Eukaryota</taxon>
        <taxon>Metazoa</taxon>
        <taxon>Chordata</taxon>
        <taxon>Craniata</taxon>
        <taxon>Vertebrata</taxon>
        <taxon>Euteleostomi</taxon>
        <taxon>Actinopterygii</taxon>
        <taxon>Neopterygii</taxon>
        <taxon>Teleostei</taxon>
        <taxon>Neoteleostei</taxon>
        <taxon>Acanthomorphata</taxon>
        <taxon>Eupercaria</taxon>
        <taxon>Perciformes</taxon>
        <taxon>Cottioidei</taxon>
        <taxon>Cottales</taxon>
        <taxon>Liparidae</taxon>
        <taxon>Liparis</taxon>
    </lineage>
</organism>
<proteinExistence type="predicted"/>
<keyword evidence="3" id="KW-1185">Reference proteome</keyword>